<name>A0ABR1SYP7_9PEZI</name>
<sequence length="532" mass="55812">MTTASMNAAVPDLLPPPVPPTTSNGLVSDPRRDPNLVDLTVGQLAAALIGTIIGTGFAAVLLTLLFTRCARRRKNGREVYGNGNDDSNGSQAALRTTYAAEEKGGALPTEQHPAVRANSHTSNPSESSRRISVFDERPPLGGETAGFGFGPFSWANVRNSLFGARSSPPSSSASRPPSGQVVEVRTAHKRTISNGSKPRLIRLGSRDDRLTPVTEGSQESARGRGGGGLMAPSEPPSRQVSTSPLNLNPPNAPFRNPSGDAISWGSWGPALPDPEKQGHMAVLLKEPPRHQHNASTSSSGSSKIMDANQLKAAMAADGTIDPPPPGRKASNSNGKHERRPSSGTLGGQPPQVSYWSPTDTTPDTDILSPISSIGALKAFPPPQFAEDRRSHHGRVQSMSSSRYSTTTPTTTANNDLARTLSQRSVDSSSHRRSASVNSFLLTSSTVHTNGATFSLFPAPHNNRGEETTPPPMPTRSQSNASASARRHPAVPRAISAVAPPPPMPPLAIGGLPSPPPLPSGNAASRYRGSDMV</sequence>
<evidence type="ECO:0000256" key="1">
    <source>
        <dbReference type="SAM" id="MobiDB-lite"/>
    </source>
</evidence>
<feature type="compositionally biased region" description="Polar residues" evidence="1">
    <location>
        <begin position="350"/>
        <end position="363"/>
    </location>
</feature>
<feature type="compositionally biased region" description="Low complexity" evidence="1">
    <location>
        <begin position="397"/>
        <end position="411"/>
    </location>
</feature>
<dbReference type="Proteomes" id="UP001444661">
    <property type="component" value="Unassembled WGS sequence"/>
</dbReference>
<feature type="region of interest" description="Disordered" evidence="1">
    <location>
        <begin position="102"/>
        <end position="139"/>
    </location>
</feature>
<accession>A0ABR1SYP7</accession>
<proteinExistence type="predicted"/>
<organism evidence="3 4">
    <name type="scientific">Apiospora rasikravindrae</name>
    <dbReference type="NCBI Taxonomy" id="990691"/>
    <lineage>
        <taxon>Eukaryota</taxon>
        <taxon>Fungi</taxon>
        <taxon>Dikarya</taxon>
        <taxon>Ascomycota</taxon>
        <taxon>Pezizomycotina</taxon>
        <taxon>Sordariomycetes</taxon>
        <taxon>Xylariomycetidae</taxon>
        <taxon>Amphisphaeriales</taxon>
        <taxon>Apiosporaceae</taxon>
        <taxon>Apiospora</taxon>
    </lineage>
</organism>
<feature type="region of interest" description="Disordered" evidence="1">
    <location>
        <begin position="164"/>
        <end position="275"/>
    </location>
</feature>
<comment type="caution">
    <text evidence="3">The sequence shown here is derived from an EMBL/GenBank/DDBJ whole genome shotgun (WGS) entry which is preliminary data.</text>
</comment>
<feature type="compositionally biased region" description="Basic and acidic residues" evidence="1">
    <location>
        <begin position="127"/>
        <end position="138"/>
    </location>
</feature>
<feature type="transmembrane region" description="Helical" evidence="2">
    <location>
        <begin position="44"/>
        <end position="67"/>
    </location>
</feature>
<reference evidence="3 4" key="1">
    <citation type="submission" date="2023-01" db="EMBL/GenBank/DDBJ databases">
        <title>Analysis of 21 Apiospora genomes using comparative genomics revels a genus with tremendous synthesis potential of carbohydrate active enzymes and secondary metabolites.</title>
        <authorList>
            <person name="Sorensen T."/>
        </authorList>
    </citation>
    <scope>NUCLEOTIDE SEQUENCE [LARGE SCALE GENOMIC DNA]</scope>
    <source>
        <strain evidence="3 4">CBS 33761</strain>
    </source>
</reference>
<dbReference type="EMBL" id="JAQQWK010000006">
    <property type="protein sequence ID" value="KAK8038658.1"/>
    <property type="molecule type" value="Genomic_DNA"/>
</dbReference>
<feature type="region of interest" description="Disordered" evidence="1">
    <location>
        <begin position="316"/>
        <end position="432"/>
    </location>
</feature>
<keyword evidence="2" id="KW-0472">Membrane</keyword>
<evidence type="ECO:0000256" key="2">
    <source>
        <dbReference type="SAM" id="Phobius"/>
    </source>
</evidence>
<keyword evidence="2" id="KW-0812">Transmembrane</keyword>
<evidence type="ECO:0000313" key="4">
    <source>
        <dbReference type="Proteomes" id="UP001444661"/>
    </source>
</evidence>
<feature type="compositionally biased region" description="Polar residues" evidence="1">
    <location>
        <begin position="236"/>
        <end position="249"/>
    </location>
</feature>
<feature type="region of interest" description="Disordered" evidence="1">
    <location>
        <begin position="452"/>
        <end position="532"/>
    </location>
</feature>
<evidence type="ECO:0000313" key="3">
    <source>
        <dbReference type="EMBL" id="KAK8038658.1"/>
    </source>
</evidence>
<feature type="region of interest" description="Disordered" evidence="1">
    <location>
        <begin position="1"/>
        <end position="31"/>
    </location>
</feature>
<gene>
    <name evidence="3" type="ORF">PG993_007069</name>
</gene>
<keyword evidence="2" id="KW-1133">Transmembrane helix</keyword>
<keyword evidence="4" id="KW-1185">Reference proteome</keyword>
<protein>
    <submittedName>
        <fullName evidence="3">Uncharacterized protein</fullName>
    </submittedName>
</protein>
<feature type="compositionally biased region" description="Low complexity" evidence="1">
    <location>
        <begin position="164"/>
        <end position="178"/>
    </location>
</feature>